<keyword evidence="2" id="KW-0812">Transmembrane</keyword>
<dbReference type="AlphaFoldDB" id="A0A165WXN3"/>
<dbReference type="OrthoDB" id="128308at2759"/>
<feature type="region of interest" description="Disordered" evidence="1">
    <location>
        <begin position="200"/>
        <end position="225"/>
    </location>
</feature>
<reference evidence="3" key="1">
    <citation type="journal article" date="2016" name="Mol. Biol. Evol.">
        <title>Comparative Genomics of Early-Diverging Mushroom-Forming Fungi Provides Insights into the Origins of Lignocellulose Decay Capabilities.</title>
        <authorList>
            <person name="Nagy L.G."/>
            <person name="Riley R."/>
            <person name="Tritt A."/>
            <person name="Adam C."/>
            <person name="Daum C."/>
            <person name="Floudas D."/>
            <person name="Sun H."/>
            <person name="Yadav J.S."/>
            <person name="Pangilinan J."/>
            <person name="Larsson K.H."/>
            <person name="Matsuura K."/>
            <person name="Barry K."/>
            <person name="Labutti K."/>
            <person name="Kuo R."/>
            <person name="Ohm R.A."/>
            <person name="Bhattacharya S.S."/>
            <person name="Shirouzu T."/>
            <person name="Yoshinaga Y."/>
            <person name="Martin F.M."/>
            <person name="Grigoriev I.V."/>
            <person name="Hibbett D.S."/>
        </authorList>
    </citation>
    <scope>NUCLEOTIDE SEQUENCE [LARGE SCALE GENOMIC DNA]</scope>
    <source>
        <strain evidence="3">CBS 109695</strain>
    </source>
</reference>
<gene>
    <name evidence="3" type="ORF">FIBSPDRAFT_965147</name>
</gene>
<organism evidence="3">
    <name type="scientific">Athelia psychrophila</name>
    <dbReference type="NCBI Taxonomy" id="1759441"/>
    <lineage>
        <taxon>Eukaryota</taxon>
        <taxon>Fungi</taxon>
        <taxon>Dikarya</taxon>
        <taxon>Basidiomycota</taxon>
        <taxon>Agaricomycotina</taxon>
        <taxon>Agaricomycetes</taxon>
        <taxon>Agaricomycetidae</taxon>
        <taxon>Atheliales</taxon>
        <taxon>Atheliaceae</taxon>
        <taxon>Athelia</taxon>
    </lineage>
</organism>
<sequence length="302" mass="33401">MFLGTGNLCGGIFSVSLSSVSASSPSLVEKYPDCGMAKRQGGPGPANGAPTNHADPLSGMWKDATHGWLENRREAARKDEQASSHKKNTAETKMQIRSGITVIVWFGNDEAPYRARLFPESFPYFMPKYHADIFTVLFSTLSSRVETWIPSDGTWEIQAPNVVRTVVSDEFLLYCTLPNGIQGERLSNCPDLDKYKRLAAGGKGSRSSGGGQKRERDGDNDDDDDIELEERARKRGPGLVYEDAAHLIKLSHSIMGIWVAFDIIWVTFDIIWATFSIIYTTSIGRPGLYLSYYVSDLVSLGQ</sequence>
<protein>
    <submittedName>
        <fullName evidence="3">Uncharacterized protein</fullName>
    </submittedName>
</protein>
<keyword evidence="2" id="KW-0472">Membrane</keyword>
<feature type="compositionally biased region" description="Gly residues" evidence="1">
    <location>
        <begin position="201"/>
        <end position="211"/>
    </location>
</feature>
<keyword evidence="2" id="KW-1133">Transmembrane helix</keyword>
<dbReference type="EMBL" id="KV417733">
    <property type="protein sequence ID" value="KZP08010.1"/>
    <property type="molecule type" value="Genomic_DNA"/>
</dbReference>
<feature type="transmembrane region" description="Helical" evidence="2">
    <location>
        <begin position="255"/>
        <end position="279"/>
    </location>
</feature>
<accession>A0A165WXN3</accession>
<proteinExistence type="predicted"/>
<evidence type="ECO:0000256" key="2">
    <source>
        <dbReference type="SAM" id="Phobius"/>
    </source>
</evidence>
<name>A0A165WXN3_9AGAM</name>
<evidence type="ECO:0000313" key="3">
    <source>
        <dbReference type="EMBL" id="KZP08010.1"/>
    </source>
</evidence>
<evidence type="ECO:0000256" key="1">
    <source>
        <dbReference type="SAM" id="MobiDB-lite"/>
    </source>
</evidence>